<feature type="compositionally biased region" description="Gly residues" evidence="1">
    <location>
        <begin position="355"/>
        <end position="378"/>
    </location>
</feature>
<feature type="compositionally biased region" description="Basic residues" evidence="1">
    <location>
        <begin position="379"/>
        <end position="395"/>
    </location>
</feature>
<keyword evidence="3" id="KW-1185">Reference proteome</keyword>
<proteinExistence type="predicted"/>
<comment type="caution">
    <text evidence="2">The sequence shown here is derived from an EMBL/GenBank/DDBJ whole genome shotgun (WGS) entry which is preliminary data.</text>
</comment>
<dbReference type="AlphaFoldDB" id="A0AAW0UN48"/>
<evidence type="ECO:0000313" key="3">
    <source>
        <dbReference type="Proteomes" id="UP001487740"/>
    </source>
</evidence>
<protein>
    <submittedName>
        <fullName evidence="2">Uncharacterized protein</fullName>
    </submittedName>
</protein>
<accession>A0AAW0UN48</accession>
<dbReference type="PANTHER" id="PTHR35001:SF3">
    <property type="entry name" value="RIBOSOME-BINDING PROTEIN 1"/>
    <property type="match status" value="1"/>
</dbReference>
<feature type="compositionally biased region" description="Basic residues" evidence="1">
    <location>
        <begin position="311"/>
        <end position="326"/>
    </location>
</feature>
<feature type="region of interest" description="Disordered" evidence="1">
    <location>
        <begin position="219"/>
        <end position="422"/>
    </location>
</feature>
<evidence type="ECO:0000313" key="2">
    <source>
        <dbReference type="EMBL" id="KAK8399617.1"/>
    </source>
</evidence>
<name>A0AAW0UN48_SCYPA</name>
<dbReference type="Proteomes" id="UP001487740">
    <property type="component" value="Unassembled WGS sequence"/>
</dbReference>
<organism evidence="2 3">
    <name type="scientific">Scylla paramamosain</name>
    <name type="common">Mud crab</name>
    <dbReference type="NCBI Taxonomy" id="85552"/>
    <lineage>
        <taxon>Eukaryota</taxon>
        <taxon>Metazoa</taxon>
        <taxon>Ecdysozoa</taxon>
        <taxon>Arthropoda</taxon>
        <taxon>Crustacea</taxon>
        <taxon>Multicrustacea</taxon>
        <taxon>Malacostraca</taxon>
        <taxon>Eumalacostraca</taxon>
        <taxon>Eucarida</taxon>
        <taxon>Decapoda</taxon>
        <taxon>Pleocyemata</taxon>
        <taxon>Brachyura</taxon>
        <taxon>Eubrachyura</taxon>
        <taxon>Portunoidea</taxon>
        <taxon>Portunidae</taxon>
        <taxon>Portuninae</taxon>
        <taxon>Scylla</taxon>
    </lineage>
</organism>
<feature type="compositionally biased region" description="Basic and acidic residues" evidence="1">
    <location>
        <begin position="396"/>
        <end position="412"/>
    </location>
</feature>
<feature type="compositionally biased region" description="Basic residues" evidence="1">
    <location>
        <begin position="245"/>
        <end position="289"/>
    </location>
</feature>
<dbReference type="EMBL" id="JARAKH010000011">
    <property type="protein sequence ID" value="KAK8399617.1"/>
    <property type="molecule type" value="Genomic_DNA"/>
</dbReference>
<sequence length="422" mass="45450">MHYHVCKVFRGNESKNLWGVYCDEAQVFQRCHPSFCLKHHLTGTCSYEFPRTAVYKRGRGDTVSQLAPATVHRAVTTSSSGAQFLRERKVQCSCSQVSQSQGARKCVKKMNPGDSKTVKIPCNGQTKGCKPFCKKECDGYIFMCDGGHLEADMQNVNLDCNLEKIVVNDGSGPVSMCDPMDDITAGEKLTIRYKKLGDASFFDDGSCTSGKCSLVSTLKPPNRSVGWRLHRGGVRRGGAGQGKARQGKARQGKGKTKQGKTKQGKARQGRQGRARQARQGKARQGRARQNKAGQGKTRQGKAGKAGQGKTRQGKARQGRARQGRGKGKAEAGQGKGRAEARQGQGRARARAEAGQGQGQRQGQGQGRGRGKGKAGQGKGKARQGKARQGKARQGKARQDKAGQGRARQDKAGQGKQGEGMNY</sequence>
<dbReference type="PANTHER" id="PTHR35001">
    <property type="entry name" value="COLLAGEN IV NC1 DOMAIN-CONTAINING PROTEIN"/>
    <property type="match status" value="1"/>
</dbReference>
<feature type="compositionally biased region" description="Low complexity" evidence="1">
    <location>
        <begin position="291"/>
        <end position="310"/>
    </location>
</feature>
<reference evidence="2 3" key="1">
    <citation type="submission" date="2023-03" db="EMBL/GenBank/DDBJ databases">
        <title>High-quality genome of Scylla paramamosain provides insights in environmental adaptation.</title>
        <authorList>
            <person name="Zhang L."/>
        </authorList>
    </citation>
    <scope>NUCLEOTIDE SEQUENCE [LARGE SCALE GENOMIC DNA]</scope>
    <source>
        <strain evidence="2">LZ_2023a</strain>
        <tissue evidence="2">Muscle</tissue>
    </source>
</reference>
<feature type="compositionally biased region" description="Low complexity" evidence="1">
    <location>
        <begin position="341"/>
        <end position="354"/>
    </location>
</feature>
<evidence type="ECO:0000256" key="1">
    <source>
        <dbReference type="SAM" id="MobiDB-lite"/>
    </source>
</evidence>
<gene>
    <name evidence="2" type="ORF">O3P69_003578</name>
</gene>